<reference evidence="1 2" key="1">
    <citation type="journal article" date="2022" name="New Phytol.">
        <title>Ecological generalism drives hyperdiversity of secondary metabolite gene clusters in xylarialean endophytes.</title>
        <authorList>
            <person name="Franco M.E.E."/>
            <person name="Wisecaver J.H."/>
            <person name="Arnold A.E."/>
            <person name="Ju Y.M."/>
            <person name="Slot J.C."/>
            <person name="Ahrendt S."/>
            <person name="Moore L.P."/>
            <person name="Eastman K.E."/>
            <person name="Scott K."/>
            <person name="Konkel Z."/>
            <person name="Mondo S.J."/>
            <person name="Kuo A."/>
            <person name="Hayes R.D."/>
            <person name="Haridas S."/>
            <person name="Andreopoulos B."/>
            <person name="Riley R."/>
            <person name="LaButti K."/>
            <person name="Pangilinan J."/>
            <person name="Lipzen A."/>
            <person name="Amirebrahimi M."/>
            <person name="Yan J."/>
            <person name="Adam C."/>
            <person name="Keymanesh K."/>
            <person name="Ng V."/>
            <person name="Louie K."/>
            <person name="Northen T."/>
            <person name="Drula E."/>
            <person name="Henrissat B."/>
            <person name="Hsieh H.M."/>
            <person name="Youens-Clark K."/>
            <person name="Lutzoni F."/>
            <person name="Miadlikowska J."/>
            <person name="Eastwood D.C."/>
            <person name="Hamelin R.C."/>
            <person name="Grigoriev I.V."/>
            <person name="U'Ren J.M."/>
        </authorList>
    </citation>
    <scope>NUCLEOTIDE SEQUENCE [LARGE SCALE GENOMIC DNA]</scope>
    <source>
        <strain evidence="1 2">ER1909</strain>
    </source>
</reference>
<accession>A0ACC0D1E2</accession>
<protein>
    <submittedName>
        <fullName evidence="1">Uncharacterized protein</fullName>
    </submittedName>
</protein>
<gene>
    <name evidence="1" type="ORF">F4821DRAFT_259985</name>
</gene>
<evidence type="ECO:0000313" key="2">
    <source>
        <dbReference type="Proteomes" id="UP001497680"/>
    </source>
</evidence>
<dbReference type="Proteomes" id="UP001497680">
    <property type="component" value="Unassembled WGS sequence"/>
</dbReference>
<keyword evidence="2" id="KW-1185">Reference proteome</keyword>
<comment type="caution">
    <text evidence="1">The sequence shown here is derived from an EMBL/GenBank/DDBJ whole genome shotgun (WGS) entry which is preliminary data.</text>
</comment>
<evidence type="ECO:0000313" key="1">
    <source>
        <dbReference type="EMBL" id="KAI6086521.1"/>
    </source>
</evidence>
<proteinExistence type="predicted"/>
<dbReference type="EMBL" id="MU394315">
    <property type="protein sequence ID" value="KAI6086521.1"/>
    <property type="molecule type" value="Genomic_DNA"/>
</dbReference>
<name>A0ACC0D1E2_9PEZI</name>
<organism evidence="1 2">
    <name type="scientific">Hypoxylon rubiginosum</name>
    <dbReference type="NCBI Taxonomy" id="110542"/>
    <lineage>
        <taxon>Eukaryota</taxon>
        <taxon>Fungi</taxon>
        <taxon>Dikarya</taxon>
        <taxon>Ascomycota</taxon>
        <taxon>Pezizomycotina</taxon>
        <taxon>Sordariomycetes</taxon>
        <taxon>Xylariomycetidae</taxon>
        <taxon>Xylariales</taxon>
        <taxon>Hypoxylaceae</taxon>
        <taxon>Hypoxylon</taxon>
    </lineage>
</organism>
<sequence length="388" mass="43292">MAVQIPPGTDLWNTPSGPAPDGYTVDLQNPATNERIASVTLSIFIVLATLFVALRLYVQLRITKQKLWWDDLALALAIPPQIAYTGITIWMCEAGLISRHIWETPLGVVLIRLPYWTIVVAALPQPITGLVKLSLLLLYFRIFKPNRFVRYGIIFGMVVVTVMYIVWMFVFIFQTAFNNETGSHLSWAQAAFNLATDVYIILLPISAVARLHVSPKRKLGIAAVFLTGIAAIIMSILTLYWRVQYDGASPDSTWTVTTRLSITVLEIDVGIMCACMPLFAPLVPGKARLANWTSYVRSMRSRLLRSSPTTRGSTQRSAEYPSQGHYSNGSENDVPKWDNSMELGERTSSHRASSNGQNGGRKEWFDGTTTVMDRTVQDRNSRDVSAMV</sequence>